<dbReference type="InterPro" id="IPR036396">
    <property type="entry name" value="Cyt_P450_sf"/>
</dbReference>
<accession>A0A1Y2E4T6</accession>
<name>A0A1Y2E4T6_9PEZI</name>
<evidence type="ECO:0000256" key="5">
    <source>
        <dbReference type="PIRSR" id="PIRSR602401-1"/>
    </source>
</evidence>
<dbReference type="InterPro" id="IPR017972">
    <property type="entry name" value="Cyt_P450_CS"/>
</dbReference>
<dbReference type="PRINTS" id="PR00385">
    <property type="entry name" value="P450"/>
</dbReference>
<comment type="similarity">
    <text evidence="1">Belongs to the cytochrome P450 family.</text>
</comment>
<dbReference type="InterPro" id="IPR001128">
    <property type="entry name" value="Cyt_P450"/>
</dbReference>
<keyword evidence="5" id="KW-0349">Heme</keyword>
<evidence type="ECO:0000313" key="8">
    <source>
        <dbReference type="Proteomes" id="UP000193689"/>
    </source>
</evidence>
<reference evidence="7 8" key="1">
    <citation type="submission" date="2016-07" db="EMBL/GenBank/DDBJ databases">
        <title>Pervasive Adenine N6-methylation of Active Genes in Fungi.</title>
        <authorList>
            <consortium name="DOE Joint Genome Institute"/>
            <person name="Mondo S.J."/>
            <person name="Dannebaum R.O."/>
            <person name="Kuo R.C."/>
            <person name="Labutti K."/>
            <person name="Haridas S."/>
            <person name="Kuo A."/>
            <person name="Salamov A."/>
            <person name="Ahrendt S.R."/>
            <person name="Lipzen A."/>
            <person name="Sullivan W."/>
            <person name="Andreopoulos W.B."/>
            <person name="Clum A."/>
            <person name="Lindquist E."/>
            <person name="Daum C."/>
            <person name="Ramamoorthy G.K."/>
            <person name="Gryganskyi A."/>
            <person name="Culley D."/>
            <person name="Magnuson J.K."/>
            <person name="James T.Y."/>
            <person name="O'Malley M.A."/>
            <person name="Stajich J.E."/>
            <person name="Spatafora J.W."/>
            <person name="Visel A."/>
            <person name="Grigoriev I.V."/>
        </authorList>
    </citation>
    <scope>NUCLEOTIDE SEQUENCE [LARGE SCALE GENOMIC DNA]</scope>
    <source>
        <strain evidence="7 8">CBS 129021</strain>
    </source>
</reference>
<keyword evidence="6" id="KW-0472">Membrane</keyword>
<feature type="transmembrane region" description="Helical" evidence="6">
    <location>
        <begin position="12"/>
        <end position="30"/>
    </location>
</feature>
<comment type="cofactor">
    <cofactor evidence="5">
        <name>heme</name>
        <dbReference type="ChEBI" id="CHEBI:30413"/>
    </cofactor>
</comment>
<evidence type="ECO:0000313" key="7">
    <source>
        <dbReference type="EMBL" id="ORY66532.1"/>
    </source>
</evidence>
<dbReference type="STRING" id="1141098.A0A1Y2E4T6"/>
<dbReference type="GO" id="GO:0016705">
    <property type="term" value="F:oxidoreductase activity, acting on paired donors, with incorporation or reduction of molecular oxygen"/>
    <property type="evidence" value="ECO:0007669"/>
    <property type="project" value="InterPro"/>
</dbReference>
<keyword evidence="6" id="KW-1133">Transmembrane helix</keyword>
<dbReference type="CDD" id="cd11065">
    <property type="entry name" value="CYP64-like"/>
    <property type="match status" value="1"/>
</dbReference>
<feature type="binding site" description="axial binding residue" evidence="5">
    <location>
        <position position="452"/>
    </location>
    <ligand>
        <name>heme</name>
        <dbReference type="ChEBI" id="CHEBI:30413"/>
    </ligand>
    <ligandPart>
        <name>Fe</name>
        <dbReference type="ChEBI" id="CHEBI:18248"/>
    </ligandPart>
</feature>
<dbReference type="SUPFAM" id="SSF48264">
    <property type="entry name" value="Cytochrome P450"/>
    <property type="match status" value="1"/>
</dbReference>
<evidence type="ECO:0000256" key="6">
    <source>
        <dbReference type="SAM" id="Phobius"/>
    </source>
</evidence>
<dbReference type="RefSeq" id="XP_040717496.1">
    <property type="nucleotide sequence ID" value="XM_040858268.1"/>
</dbReference>
<dbReference type="AlphaFoldDB" id="A0A1Y2E4T6"/>
<dbReference type="GO" id="GO:0004497">
    <property type="term" value="F:monooxygenase activity"/>
    <property type="evidence" value="ECO:0007669"/>
    <property type="project" value="InterPro"/>
</dbReference>
<keyword evidence="2 5" id="KW-0479">Metal-binding</keyword>
<dbReference type="PRINTS" id="PR00463">
    <property type="entry name" value="EP450I"/>
</dbReference>
<dbReference type="GeneID" id="63774480"/>
<dbReference type="Pfam" id="PF00067">
    <property type="entry name" value="p450"/>
    <property type="match status" value="1"/>
</dbReference>
<evidence type="ECO:0000256" key="3">
    <source>
        <dbReference type="ARBA" id="ARBA00023002"/>
    </source>
</evidence>
<evidence type="ECO:0000256" key="2">
    <source>
        <dbReference type="ARBA" id="ARBA00022723"/>
    </source>
</evidence>
<evidence type="ECO:0000256" key="4">
    <source>
        <dbReference type="ARBA" id="ARBA00023004"/>
    </source>
</evidence>
<evidence type="ECO:0000256" key="1">
    <source>
        <dbReference type="ARBA" id="ARBA00010617"/>
    </source>
</evidence>
<keyword evidence="3" id="KW-0560">Oxidoreductase</keyword>
<dbReference type="PROSITE" id="PS00086">
    <property type="entry name" value="CYTOCHROME_P450"/>
    <property type="match status" value="1"/>
</dbReference>
<dbReference type="PANTHER" id="PTHR46300">
    <property type="entry name" value="P450, PUTATIVE (EUROFUNG)-RELATED-RELATED"/>
    <property type="match status" value="1"/>
</dbReference>
<proteinExistence type="inferred from homology"/>
<keyword evidence="6" id="KW-0812">Transmembrane</keyword>
<dbReference type="InterPro" id="IPR050364">
    <property type="entry name" value="Cytochrome_P450_fung"/>
</dbReference>
<dbReference type="InParanoid" id="A0A1Y2E4T6"/>
<sequence length="702" mass="78280">MDQILSLYQHHRIPVLAVVLGIAALLTAWLHRDRRLDTIPGPKGYPLIGVGYKLPPKAPATFRKWARDYGDVFKLRVGWYNWVVINTPEAVREILEKQAINTSSKAPSPLGHDLVTGGLRMPTMPYGPHWRAQRSVVRQITSVPITATFVPSQEFETKQLLFDLATDNENERDFYVHMRRFAFSIIMTNTFGTRVKTWDHPDVHNAVRSQTILRATSRPGAFLVDELPPLAHLPEWLQPGRKYAAECAKQVLDIKMGLWRRLEKLHEAGRAPACYGREMLETKQSWYAQGLNDIDLAWVAGGMVEAGFETSAATLNSLVLHLAAYPRVQSVAQEELMRVVGPDRTPTFADVRNLPYIRACVKEMLRINPVLAPGIRHYTDNDIVYKHHVIPKGTILLANTAFLHYDPSRYENPFEFMPERYLEHNLYSSEYAAMSDPYKRDHFTFSTGRRTCPGARLAENSLDIALANMLWAFEIRPPVVDGVEQTMDLSENAYPDAGFTTPKPFAARFVPRGEDRLKIVKEQWQRAEREGSIEGHANANAEKPVTQVLVDGFLIIPVILECSPLSHELKLLYRLSTPPNEHASEEQGAPEHCEENKSITRPALRISLDTSWIFSAVCTRSSSILNDPIAICAGATSNPVACVSVGVLAHPVLTVLTAVLDQGEDANPKVDPDAEAGALRSTGSTAAAAGLQEALWVQPAAC</sequence>
<dbReference type="PANTHER" id="PTHR46300:SF11">
    <property type="entry name" value="OXIDOREDUCTASE, PUTATIVE-RELATED"/>
    <property type="match status" value="1"/>
</dbReference>
<organism evidence="7 8">
    <name type="scientific">Pseudomassariella vexata</name>
    <dbReference type="NCBI Taxonomy" id="1141098"/>
    <lineage>
        <taxon>Eukaryota</taxon>
        <taxon>Fungi</taxon>
        <taxon>Dikarya</taxon>
        <taxon>Ascomycota</taxon>
        <taxon>Pezizomycotina</taxon>
        <taxon>Sordariomycetes</taxon>
        <taxon>Xylariomycetidae</taxon>
        <taxon>Amphisphaeriales</taxon>
        <taxon>Pseudomassariaceae</taxon>
        <taxon>Pseudomassariella</taxon>
    </lineage>
</organism>
<gene>
    <name evidence="7" type="ORF">BCR38DRAFT_408455</name>
</gene>
<dbReference type="Gene3D" id="1.10.630.10">
    <property type="entry name" value="Cytochrome P450"/>
    <property type="match status" value="1"/>
</dbReference>
<protein>
    <submittedName>
        <fullName evidence="7">Cytochrome P450</fullName>
    </submittedName>
</protein>
<dbReference type="InterPro" id="IPR002401">
    <property type="entry name" value="Cyt_P450_E_grp-I"/>
</dbReference>
<dbReference type="GO" id="GO:0005506">
    <property type="term" value="F:iron ion binding"/>
    <property type="evidence" value="ECO:0007669"/>
    <property type="project" value="InterPro"/>
</dbReference>
<keyword evidence="4 5" id="KW-0408">Iron</keyword>
<dbReference type="Proteomes" id="UP000193689">
    <property type="component" value="Unassembled WGS sequence"/>
</dbReference>
<dbReference type="OrthoDB" id="1103324at2759"/>
<dbReference type="EMBL" id="MCFJ01000005">
    <property type="protein sequence ID" value="ORY66532.1"/>
    <property type="molecule type" value="Genomic_DNA"/>
</dbReference>
<comment type="caution">
    <text evidence="7">The sequence shown here is derived from an EMBL/GenBank/DDBJ whole genome shotgun (WGS) entry which is preliminary data.</text>
</comment>
<keyword evidence="8" id="KW-1185">Reference proteome</keyword>
<dbReference type="GO" id="GO:0020037">
    <property type="term" value="F:heme binding"/>
    <property type="evidence" value="ECO:0007669"/>
    <property type="project" value="InterPro"/>
</dbReference>